<dbReference type="PANTHER" id="PTHR33371:SF4">
    <property type="entry name" value="INTERMEMBRANE PHOSPHOLIPID TRANSPORT SYSTEM BINDING PROTEIN MLAD"/>
    <property type="match status" value="1"/>
</dbReference>
<dbReference type="InterPro" id="IPR052336">
    <property type="entry name" value="MlaD_Phospholipid_Transporter"/>
</dbReference>
<keyword evidence="2" id="KW-0732">Signal</keyword>
<feature type="chain" id="PRO_5047007118" evidence="2">
    <location>
        <begin position="26"/>
        <end position="466"/>
    </location>
</feature>
<name>A0ABM9M6E3_9MYCO</name>
<dbReference type="Proteomes" id="UP001190465">
    <property type="component" value="Chromosome"/>
</dbReference>
<dbReference type="Pfam" id="PF02470">
    <property type="entry name" value="MlaD"/>
    <property type="match status" value="1"/>
</dbReference>
<organism evidence="5 6">
    <name type="scientific">[Mycobacterium] burgundiense</name>
    <dbReference type="NCBI Taxonomy" id="3064286"/>
    <lineage>
        <taxon>Bacteria</taxon>
        <taxon>Bacillati</taxon>
        <taxon>Actinomycetota</taxon>
        <taxon>Actinomycetes</taxon>
        <taxon>Mycobacteriales</taxon>
        <taxon>Mycobacteriaceae</taxon>
        <taxon>Mycolicibacterium</taxon>
    </lineage>
</organism>
<dbReference type="PANTHER" id="PTHR33371">
    <property type="entry name" value="INTERMEMBRANE PHOSPHOLIPID TRANSPORT SYSTEM BINDING PROTEIN MLAD-RELATED"/>
    <property type="match status" value="1"/>
</dbReference>
<keyword evidence="6" id="KW-1185">Reference proteome</keyword>
<reference evidence="5 6" key="1">
    <citation type="submission" date="2023-08" db="EMBL/GenBank/DDBJ databases">
        <authorList>
            <person name="Folkvardsen B D."/>
            <person name="Norman A."/>
        </authorList>
    </citation>
    <scope>NUCLEOTIDE SEQUENCE [LARGE SCALE GENOMIC DNA]</scope>
    <source>
        <strain evidence="5 6">Mu0053</strain>
    </source>
</reference>
<dbReference type="RefSeq" id="WP_308480039.1">
    <property type="nucleotide sequence ID" value="NZ_OY726397.1"/>
</dbReference>
<feature type="signal peptide" evidence="2">
    <location>
        <begin position="1"/>
        <end position="25"/>
    </location>
</feature>
<dbReference type="InterPro" id="IPR005693">
    <property type="entry name" value="Mce"/>
</dbReference>
<evidence type="ECO:0000313" key="5">
    <source>
        <dbReference type="EMBL" id="CAJ1510760.1"/>
    </source>
</evidence>
<dbReference type="NCBIfam" id="TIGR00996">
    <property type="entry name" value="Mtu_fam_mce"/>
    <property type="match status" value="1"/>
</dbReference>
<sequence length="466" mass="48597">MTWRSRKRALAVGFTLLLAASLVVAVGTTYFRPTQIVIYFTSVTGIYPGDDARVLGVKVGKIAAVDPAGAHVKMTVDIDADVPIPADARAVIVAQSLVSSRYVQLAPAYETSGPTMRNGAVIPVERTAVPVEWDEVKTQLMRLATELAPSAQGPDSSLSRFIDSAADAMQGNGEKLHRTLEELSGVGRILADGGGNIVEVIRNLQTFVSTLRDSNVQIVEFQNRFATLTSVLSDSRSALDGALTDLSNAVGDVQRFVAGTGAATTEQLERLTDVTQVLVDQKADLENVLHVMPNAIANSYNVVNPNTGTQVGSFVINNFSDTLGFICNAIAAVTNVTSEETARLCRQYLGPALRLPNFNYLPIPINPYLSKAGGDIIYTDPSLAPGGTGANPPEPAPSISAYTGAIDNPFPAPQGAQPPAVAPGPGAPAHLPAAPAPALYPGAPVPAAPSVGPALPELILPAQGAL</sequence>
<evidence type="ECO:0000259" key="3">
    <source>
        <dbReference type="Pfam" id="PF02470"/>
    </source>
</evidence>
<proteinExistence type="predicted"/>
<evidence type="ECO:0000256" key="2">
    <source>
        <dbReference type="SAM" id="SignalP"/>
    </source>
</evidence>
<feature type="region of interest" description="Disordered" evidence="1">
    <location>
        <begin position="384"/>
        <end position="428"/>
    </location>
</feature>
<accession>A0ABM9M6E3</accession>
<evidence type="ECO:0000313" key="6">
    <source>
        <dbReference type="Proteomes" id="UP001190465"/>
    </source>
</evidence>
<dbReference type="Pfam" id="PF11887">
    <property type="entry name" value="Mce4_CUP1"/>
    <property type="match status" value="1"/>
</dbReference>
<gene>
    <name evidence="5" type="ORF">MU0053_004772</name>
</gene>
<evidence type="ECO:0000259" key="4">
    <source>
        <dbReference type="Pfam" id="PF11887"/>
    </source>
</evidence>
<dbReference type="EMBL" id="OY726397">
    <property type="protein sequence ID" value="CAJ1510760.1"/>
    <property type="molecule type" value="Genomic_DNA"/>
</dbReference>
<protein>
    <submittedName>
        <fullName evidence="5">MCE family protein</fullName>
    </submittedName>
</protein>
<dbReference type="InterPro" id="IPR024516">
    <property type="entry name" value="Mce_C"/>
</dbReference>
<dbReference type="InterPro" id="IPR003399">
    <property type="entry name" value="Mce/MlaD"/>
</dbReference>
<feature type="domain" description="Mammalian cell entry C-terminal" evidence="4">
    <location>
        <begin position="115"/>
        <end position="300"/>
    </location>
</feature>
<feature type="domain" description="Mce/MlaD" evidence="3">
    <location>
        <begin position="33"/>
        <end position="107"/>
    </location>
</feature>
<evidence type="ECO:0000256" key="1">
    <source>
        <dbReference type="SAM" id="MobiDB-lite"/>
    </source>
</evidence>